<evidence type="ECO:0000259" key="3">
    <source>
        <dbReference type="PROSITE" id="PS50977"/>
    </source>
</evidence>
<dbReference type="Pfam" id="PF00440">
    <property type="entry name" value="TetR_N"/>
    <property type="match status" value="1"/>
</dbReference>
<dbReference type="OrthoDB" id="113732at2"/>
<dbReference type="RefSeq" id="WP_156990814.1">
    <property type="nucleotide sequence ID" value="NZ_VWXL01000069.1"/>
</dbReference>
<evidence type="ECO:0000256" key="2">
    <source>
        <dbReference type="PROSITE-ProRule" id="PRU00335"/>
    </source>
</evidence>
<evidence type="ECO:0000313" key="4">
    <source>
        <dbReference type="EMBL" id="MVB11698.1"/>
    </source>
</evidence>
<feature type="domain" description="HTH tetR-type" evidence="3">
    <location>
        <begin position="9"/>
        <end position="69"/>
    </location>
</feature>
<dbReference type="EMBL" id="VWXL01000069">
    <property type="protein sequence ID" value="MVB11698.1"/>
    <property type="molecule type" value="Genomic_DNA"/>
</dbReference>
<proteinExistence type="predicted"/>
<gene>
    <name evidence="4" type="ORF">CAFE_24210</name>
</gene>
<dbReference type="PANTHER" id="PTHR43479:SF21">
    <property type="entry name" value="TRANSCRIPTIONAL REGULATOR, TETR FAMILY"/>
    <property type="match status" value="1"/>
</dbReference>
<organism evidence="4 5">
    <name type="scientific">Caproicibacter fermentans</name>
    <dbReference type="NCBI Taxonomy" id="2576756"/>
    <lineage>
        <taxon>Bacteria</taxon>
        <taxon>Bacillati</taxon>
        <taxon>Bacillota</taxon>
        <taxon>Clostridia</taxon>
        <taxon>Eubacteriales</taxon>
        <taxon>Acutalibacteraceae</taxon>
        <taxon>Caproicibacter</taxon>
    </lineage>
</organism>
<evidence type="ECO:0000313" key="5">
    <source>
        <dbReference type="Proteomes" id="UP000469440"/>
    </source>
</evidence>
<evidence type="ECO:0000256" key="1">
    <source>
        <dbReference type="ARBA" id="ARBA00023125"/>
    </source>
</evidence>
<keyword evidence="1 2" id="KW-0238">DNA-binding</keyword>
<reference evidence="4 5" key="1">
    <citation type="submission" date="2019-09" db="EMBL/GenBank/DDBJ databases">
        <title>Genome sequence of Clostridium sp. EA1.</title>
        <authorList>
            <person name="Poehlein A."/>
            <person name="Bengelsdorf F.R."/>
            <person name="Daniel R."/>
        </authorList>
    </citation>
    <scope>NUCLEOTIDE SEQUENCE [LARGE SCALE GENOMIC DNA]</scope>
    <source>
        <strain evidence="4 5">EA1</strain>
    </source>
</reference>
<dbReference type="SUPFAM" id="SSF46689">
    <property type="entry name" value="Homeodomain-like"/>
    <property type="match status" value="1"/>
</dbReference>
<feature type="DNA-binding region" description="H-T-H motif" evidence="2">
    <location>
        <begin position="32"/>
        <end position="51"/>
    </location>
</feature>
<dbReference type="PRINTS" id="PR00455">
    <property type="entry name" value="HTHTETR"/>
</dbReference>
<dbReference type="PROSITE" id="PS50977">
    <property type="entry name" value="HTH_TETR_2"/>
    <property type="match status" value="1"/>
</dbReference>
<name>A0A6N8I1A5_9FIRM</name>
<sequence length="195" mass="22735">MNGFEKRRKEKKEAILLAAKELFKQYGYHKVSIAEIAKRASVSQVSIYNFFESKENLKNQLMKTLWEDYYHTILSVINSEETVQKKIEKFFYTVAVYSRNYSANFVAESLRSQLKTEENTTEDQLEKIRQAIVFLIEQGKSEGAIKDTITTDAMLNLIDMFRFYVIHNPQASLNYDQNPHLLDEMISLLLTALLV</sequence>
<dbReference type="Gene3D" id="1.10.357.10">
    <property type="entry name" value="Tetracycline Repressor, domain 2"/>
    <property type="match status" value="1"/>
</dbReference>
<accession>A0A6N8I1A5</accession>
<dbReference type="GO" id="GO:0003677">
    <property type="term" value="F:DNA binding"/>
    <property type="evidence" value="ECO:0007669"/>
    <property type="project" value="UniProtKB-UniRule"/>
</dbReference>
<comment type="caution">
    <text evidence="4">The sequence shown here is derived from an EMBL/GenBank/DDBJ whole genome shotgun (WGS) entry which is preliminary data.</text>
</comment>
<protein>
    <submittedName>
        <fullName evidence="4">Bacterial regulatory proteins, tetR family</fullName>
    </submittedName>
</protein>
<dbReference type="InterPro" id="IPR050624">
    <property type="entry name" value="HTH-type_Tx_Regulator"/>
</dbReference>
<keyword evidence="5" id="KW-1185">Reference proteome</keyword>
<dbReference type="Proteomes" id="UP000469440">
    <property type="component" value="Unassembled WGS sequence"/>
</dbReference>
<dbReference type="AlphaFoldDB" id="A0A6N8I1A5"/>
<dbReference type="InterPro" id="IPR009057">
    <property type="entry name" value="Homeodomain-like_sf"/>
</dbReference>
<dbReference type="InterPro" id="IPR001647">
    <property type="entry name" value="HTH_TetR"/>
</dbReference>
<dbReference type="PANTHER" id="PTHR43479">
    <property type="entry name" value="ACREF/ENVCD OPERON REPRESSOR-RELATED"/>
    <property type="match status" value="1"/>
</dbReference>